<evidence type="ECO:0000313" key="2">
    <source>
        <dbReference type="Proteomes" id="UP000234275"/>
    </source>
</evidence>
<dbReference type="VEuPathDB" id="FungiDB:P170DRAFT_477272"/>
<evidence type="ECO:0000313" key="1">
    <source>
        <dbReference type="EMBL" id="PLB46392.1"/>
    </source>
</evidence>
<organism evidence="1 2">
    <name type="scientific">Aspergillus steynii IBT 23096</name>
    <dbReference type="NCBI Taxonomy" id="1392250"/>
    <lineage>
        <taxon>Eukaryota</taxon>
        <taxon>Fungi</taxon>
        <taxon>Dikarya</taxon>
        <taxon>Ascomycota</taxon>
        <taxon>Pezizomycotina</taxon>
        <taxon>Eurotiomycetes</taxon>
        <taxon>Eurotiomycetidae</taxon>
        <taxon>Eurotiales</taxon>
        <taxon>Aspergillaceae</taxon>
        <taxon>Aspergillus</taxon>
        <taxon>Aspergillus subgen. Circumdati</taxon>
    </lineage>
</organism>
<gene>
    <name evidence="1" type="ORF">P170DRAFT_477272</name>
</gene>
<proteinExistence type="predicted"/>
<evidence type="ECO:0008006" key="3">
    <source>
        <dbReference type="Google" id="ProtNLM"/>
    </source>
</evidence>
<protein>
    <recommendedName>
        <fullName evidence="3">F-box domain-containing protein</fullName>
    </recommendedName>
</protein>
<dbReference type="OrthoDB" id="2305901at2759"/>
<dbReference type="GeneID" id="36561134"/>
<reference evidence="1 2" key="1">
    <citation type="submission" date="2016-12" db="EMBL/GenBank/DDBJ databases">
        <title>The genomes of Aspergillus section Nigri reveals drivers in fungal speciation.</title>
        <authorList>
            <consortium name="DOE Joint Genome Institute"/>
            <person name="Vesth T.C."/>
            <person name="Nybo J."/>
            <person name="Theobald S."/>
            <person name="Brandl J."/>
            <person name="Frisvad J.C."/>
            <person name="Nielsen K.F."/>
            <person name="Lyhne E.K."/>
            <person name="Kogle M.E."/>
            <person name="Kuo A."/>
            <person name="Riley R."/>
            <person name="Clum A."/>
            <person name="Nolan M."/>
            <person name="Lipzen A."/>
            <person name="Salamov A."/>
            <person name="Henrissat B."/>
            <person name="Wiebenga A."/>
            <person name="De Vries R.P."/>
            <person name="Grigoriev I.V."/>
            <person name="Mortensen U.H."/>
            <person name="Andersen M.R."/>
            <person name="Baker S.E."/>
        </authorList>
    </citation>
    <scope>NUCLEOTIDE SEQUENCE [LARGE SCALE GENOMIC DNA]</scope>
    <source>
        <strain evidence="1 2">IBT 23096</strain>
    </source>
</reference>
<dbReference type="EMBL" id="MSFO01000006">
    <property type="protein sequence ID" value="PLB46392.1"/>
    <property type="molecule type" value="Genomic_DNA"/>
</dbReference>
<dbReference type="STRING" id="1392250.A0A2I2G0I5"/>
<dbReference type="AlphaFoldDB" id="A0A2I2G0I5"/>
<accession>A0A2I2G0I5</accession>
<name>A0A2I2G0I5_9EURO</name>
<sequence length="199" mass="23030">MATEVSAAQRALHLPELLSIIFMFLHISPDRFDDLYAETVPVSISWGGDVDTLRNCALVNKRWNDEAVRYLWKNFSHDDISLEYYLFPIVPSRRQFYAQHIEAANWHNCGYYDHHASWMSELMFARLTILFKYYSDGCSDYDYSPPPHINAPRLEDVETKKAKILALTKQVEIPIQVKDTKVPEMVQDTAKAQGSREGL</sequence>
<keyword evidence="2" id="KW-1185">Reference proteome</keyword>
<comment type="caution">
    <text evidence="1">The sequence shown here is derived from an EMBL/GenBank/DDBJ whole genome shotgun (WGS) entry which is preliminary data.</text>
</comment>
<dbReference type="RefSeq" id="XP_024701694.1">
    <property type="nucleotide sequence ID" value="XM_024853436.1"/>
</dbReference>
<dbReference type="Proteomes" id="UP000234275">
    <property type="component" value="Unassembled WGS sequence"/>
</dbReference>